<dbReference type="InterPro" id="IPR023214">
    <property type="entry name" value="HAD_sf"/>
</dbReference>
<dbReference type="InterPro" id="IPR006349">
    <property type="entry name" value="PGP_euk"/>
</dbReference>
<dbReference type="Pfam" id="PF13344">
    <property type="entry name" value="Hydrolase_6"/>
    <property type="match status" value="1"/>
</dbReference>
<keyword evidence="5" id="KW-0460">Magnesium</keyword>
<dbReference type="EMBL" id="OU900094">
    <property type="protein sequence ID" value="CAG9854603.1"/>
    <property type="molecule type" value="Genomic_DNA"/>
</dbReference>
<evidence type="ECO:0000256" key="4">
    <source>
        <dbReference type="PIRSR" id="PIRSR000915-2"/>
    </source>
</evidence>
<sequence length="307" mass="33941">MMNKLLGRPQDLTKMSPDDVKLIINKFDTIITDCDGVLWIENKPITGSIEAYERLVSIGKKVILISNTSILSRKELRKKASDMGFPEVPLDNIITTSYLVADYLHLKNFSKKAYVIGSQGIADEMAAKGIRHAGVGPDALQFNLVQAIERFAPDAQVGAVVVGFDEHFCYNKLLKAASYLSEPSCLFLGTNKEERFKIHASLVIPGTGSILAALESTVQRQATIVGKPYPFLREALKSKHRIVPERTLVIGDRTNTDVKLSKECKFESLLVKSGAPNYLSLNQQPENGDHVPDFHIDKLGDLVDCLD</sequence>
<feature type="binding site" evidence="4">
    <location>
        <position position="227"/>
    </location>
    <ligand>
        <name>substrate</name>
    </ligand>
</feature>
<dbReference type="InterPro" id="IPR036412">
    <property type="entry name" value="HAD-like_sf"/>
</dbReference>
<keyword evidence="5" id="KW-0479">Metal-binding</keyword>
<accession>A0A9N9XJT7</accession>
<dbReference type="PIRSF" id="PIRSF000915">
    <property type="entry name" value="PGP-type_phosphatase"/>
    <property type="match status" value="1"/>
</dbReference>
<evidence type="ECO:0000256" key="1">
    <source>
        <dbReference type="ARBA" id="ARBA00022801"/>
    </source>
</evidence>
<dbReference type="PANTHER" id="PTHR19288:SF93">
    <property type="entry name" value="FI11325P-RELATED"/>
    <property type="match status" value="1"/>
</dbReference>
<gene>
    <name evidence="6" type="ORF">PHYEVI_LOCUS1064</name>
</gene>
<feature type="active site" description="Nucleophile" evidence="3">
    <location>
        <position position="33"/>
    </location>
</feature>
<evidence type="ECO:0000256" key="5">
    <source>
        <dbReference type="PIRSR" id="PIRSR000915-3"/>
    </source>
</evidence>
<feature type="binding site" evidence="5">
    <location>
        <position position="33"/>
    </location>
    <ligand>
        <name>Mg(2+)</name>
        <dbReference type="ChEBI" id="CHEBI:18420"/>
    </ligand>
</feature>
<dbReference type="Proteomes" id="UP001153712">
    <property type="component" value="Chromosome 1"/>
</dbReference>
<evidence type="ECO:0000256" key="3">
    <source>
        <dbReference type="PIRSR" id="PIRSR000915-1"/>
    </source>
</evidence>
<reference evidence="6" key="1">
    <citation type="submission" date="2022-01" db="EMBL/GenBank/DDBJ databases">
        <authorList>
            <person name="King R."/>
        </authorList>
    </citation>
    <scope>NUCLEOTIDE SEQUENCE</scope>
</reference>
<name>A0A9N9XJT7_PHYSR</name>
<evidence type="ECO:0000313" key="7">
    <source>
        <dbReference type="Proteomes" id="UP001153712"/>
    </source>
</evidence>
<keyword evidence="1 2" id="KW-0378">Hydrolase</keyword>
<evidence type="ECO:0008006" key="8">
    <source>
        <dbReference type="Google" id="ProtNLM"/>
    </source>
</evidence>
<dbReference type="InterPro" id="IPR006357">
    <property type="entry name" value="HAD-SF_hydro_IIA"/>
</dbReference>
<dbReference type="GO" id="GO:0005737">
    <property type="term" value="C:cytoplasm"/>
    <property type="evidence" value="ECO:0007669"/>
    <property type="project" value="TreeGrafter"/>
</dbReference>
<dbReference type="GO" id="GO:0046872">
    <property type="term" value="F:metal ion binding"/>
    <property type="evidence" value="ECO:0007669"/>
    <property type="project" value="UniProtKB-KW"/>
</dbReference>
<dbReference type="OrthoDB" id="413953at2759"/>
<dbReference type="AlphaFoldDB" id="A0A9N9XJT7"/>
<proteinExistence type="inferred from homology"/>
<dbReference type="NCBIfam" id="TIGR01460">
    <property type="entry name" value="HAD-SF-IIA"/>
    <property type="match status" value="1"/>
</dbReference>
<dbReference type="NCBIfam" id="TIGR01452">
    <property type="entry name" value="PGP_euk"/>
    <property type="match status" value="1"/>
</dbReference>
<protein>
    <recommendedName>
        <fullName evidence="8">Phosphoglycolate phosphatase</fullName>
    </recommendedName>
</protein>
<organism evidence="6 7">
    <name type="scientific">Phyllotreta striolata</name>
    <name type="common">Striped flea beetle</name>
    <name type="synonym">Crioceris striolata</name>
    <dbReference type="NCBI Taxonomy" id="444603"/>
    <lineage>
        <taxon>Eukaryota</taxon>
        <taxon>Metazoa</taxon>
        <taxon>Ecdysozoa</taxon>
        <taxon>Arthropoda</taxon>
        <taxon>Hexapoda</taxon>
        <taxon>Insecta</taxon>
        <taxon>Pterygota</taxon>
        <taxon>Neoptera</taxon>
        <taxon>Endopterygota</taxon>
        <taxon>Coleoptera</taxon>
        <taxon>Polyphaga</taxon>
        <taxon>Cucujiformia</taxon>
        <taxon>Chrysomeloidea</taxon>
        <taxon>Chrysomelidae</taxon>
        <taxon>Galerucinae</taxon>
        <taxon>Alticini</taxon>
        <taxon>Phyllotreta</taxon>
    </lineage>
</organism>
<comment type="cofactor">
    <cofactor evidence="5">
        <name>Mg(2+)</name>
        <dbReference type="ChEBI" id="CHEBI:18420"/>
    </cofactor>
    <text evidence="5">Divalent metal ions. Mg(2+) is the most effective.</text>
</comment>
<feature type="active site" description="Proton donor" evidence="3">
    <location>
        <position position="35"/>
    </location>
</feature>
<feature type="binding site" evidence="5">
    <location>
        <position position="35"/>
    </location>
    <ligand>
        <name>Mg(2+)</name>
        <dbReference type="ChEBI" id="CHEBI:18420"/>
    </ligand>
</feature>
<dbReference type="Gene3D" id="3.40.50.1000">
    <property type="entry name" value="HAD superfamily/HAD-like"/>
    <property type="match status" value="2"/>
</dbReference>
<keyword evidence="7" id="KW-1185">Reference proteome</keyword>
<feature type="binding site" evidence="5">
    <location>
        <position position="252"/>
    </location>
    <ligand>
        <name>Mg(2+)</name>
        <dbReference type="ChEBI" id="CHEBI:18420"/>
    </ligand>
</feature>
<dbReference type="SUPFAM" id="SSF56784">
    <property type="entry name" value="HAD-like"/>
    <property type="match status" value="1"/>
</dbReference>
<dbReference type="Pfam" id="PF13242">
    <property type="entry name" value="Hydrolase_like"/>
    <property type="match status" value="1"/>
</dbReference>
<dbReference type="PANTHER" id="PTHR19288">
    <property type="entry name" value="4-NITROPHENYLPHOSPHATASE-RELATED"/>
    <property type="match status" value="1"/>
</dbReference>
<evidence type="ECO:0000256" key="2">
    <source>
        <dbReference type="PIRNR" id="PIRNR000915"/>
    </source>
</evidence>
<comment type="similarity">
    <text evidence="2">Belongs to the HAD-like hydrolase superfamily.</text>
</comment>
<evidence type="ECO:0000313" key="6">
    <source>
        <dbReference type="EMBL" id="CAG9854603.1"/>
    </source>
</evidence>
<dbReference type="GO" id="GO:0016791">
    <property type="term" value="F:phosphatase activity"/>
    <property type="evidence" value="ECO:0007669"/>
    <property type="project" value="InterPro"/>
</dbReference>